<protein>
    <submittedName>
        <fullName evidence="15">Cytochrome b561</fullName>
    </submittedName>
</protein>
<keyword evidence="3" id="KW-0813">Transport</keyword>
<evidence type="ECO:0000256" key="13">
    <source>
        <dbReference type="SAM" id="Phobius"/>
    </source>
</evidence>
<evidence type="ECO:0000256" key="4">
    <source>
        <dbReference type="ARBA" id="ARBA00022475"/>
    </source>
</evidence>
<evidence type="ECO:0000256" key="8">
    <source>
        <dbReference type="ARBA" id="ARBA00022982"/>
    </source>
</evidence>
<dbReference type="GO" id="GO:0009055">
    <property type="term" value="F:electron transfer activity"/>
    <property type="evidence" value="ECO:0007669"/>
    <property type="project" value="InterPro"/>
</dbReference>
<dbReference type="PANTHER" id="PTHR30529:SF1">
    <property type="entry name" value="CYTOCHROME B561 HOMOLOG 2"/>
    <property type="match status" value="1"/>
</dbReference>
<comment type="caution">
    <text evidence="15">The sequence shown here is derived from an EMBL/GenBank/DDBJ whole genome shotgun (WGS) entry which is preliminary data.</text>
</comment>
<dbReference type="GO" id="GO:0020037">
    <property type="term" value="F:heme binding"/>
    <property type="evidence" value="ECO:0007669"/>
    <property type="project" value="TreeGrafter"/>
</dbReference>
<keyword evidence="5" id="KW-0349">Heme</keyword>
<keyword evidence="4" id="KW-1003">Cell membrane</keyword>
<comment type="cofactor">
    <cofactor evidence="1">
        <name>heme b</name>
        <dbReference type="ChEBI" id="CHEBI:60344"/>
    </cofactor>
</comment>
<evidence type="ECO:0000256" key="12">
    <source>
        <dbReference type="ARBA" id="ARBA00037975"/>
    </source>
</evidence>
<name>A0A7X6BPG0_9CAUL</name>
<keyword evidence="11 13" id="KW-0472">Membrane</keyword>
<feature type="transmembrane region" description="Helical" evidence="13">
    <location>
        <begin position="148"/>
        <end position="166"/>
    </location>
</feature>
<dbReference type="EMBL" id="JAATJM010000002">
    <property type="protein sequence ID" value="NJC41944.1"/>
    <property type="molecule type" value="Genomic_DNA"/>
</dbReference>
<reference evidence="15 16" key="1">
    <citation type="submission" date="2020-03" db="EMBL/GenBank/DDBJ databases">
        <title>Genomic Encyclopedia of Type Strains, Phase IV (KMG-IV): sequencing the most valuable type-strain genomes for metagenomic binning, comparative biology and taxonomic classification.</title>
        <authorList>
            <person name="Goeker M."/>
        </authorList>
    </citation>
    <scope>NUCLEOTIDE SEQUENCE [LARGE SCALE GENOMIC DNA]</scope>
    <source>
        <strain evidence="15 16">DSM 4736</strain>
    </source>
</reference>
<proteinExistence type="inferred from homology"/>
<feature type="domain" description="Cytochrome b561 bacterial/Ni-hydrogenase" evidence="14">
    <location>
        <begin position="7"/>
        <end position="177"/>
    </location>
</feature>
<keyword evidence="8" id="KW-0249">Electron transport</keyword>
<evidence type="ECO:0000313" key="15">
    <source>
        <dbReference type="EMBL" id="NJC41944.1"/>
    </source>
</evidence>
<evidence type="ECO:0000313" key="16">
    <source>
        <dbReference type="Proteomes" id="UP000587415"/>
    </source>
</evidence>
<evidence type="ECO:0000256" key="1">
    <source>
        <dbReference type="ARBA" id="ARBA00001970"/>
    </source>
</evidence>
<evidence type="ECO:0000259" key="14">
    <source>
        <dbReference type="Pfam" id="PF01292"/>
    </source>
</evidence>
<gene>
    <name evidence="15" type="ORF">GGQ87_002239</name>
</gene>
<comment type="similarity">
    <text evidence="12">Belongs to the cytochrome b561 family.</text>
</comment>
<feature type="transmembrane region" description="Helical" evidence="13">
    <location>
        <begin position="84"/>
        <end position="107"/>
    </location>
</feature>
<keyword evidence="10" id="KW-0408">Iron</keyword>
<feature type="transmembrane region" description="Helical" evidence="13">
    <location>
        <begin position="44"/>
        <end position="63"/>
    </location>
</feature>
<dbReference type="Pfam" id="PF01292">
    <property type="entry name" value="Ni_hydr_CYTB"/>
    <property type="match status" value="1"/>
</dbReference>
<evidence type="ECO:0000256" key="10">
    <source>
        <dbReference type="ARBA" id="ARBA00023004"/>
    </source>
</evidence>
<dbReference type="InterPro" id="IPR016174">
    <property type="entry name" value="Di-haem_cyt_TM"/>
</dbReference>
<evidence type="ECO:0000256" key="2">
    <source>
        <dbReference type="ARBA" id="ARBA00004651"/>
    </source>
</evidence>
<dbReference type="Proteomes" id="UP000587415">
    <property type="component" value="Unassembled WGS sequence"/>
</dbReference>
<feature type="transmembrane region" description="Helical" evidence="13">
    <location>
        <begin position="12"/>
        <end position="32"/>
    </location>
</feature>
<dbReference type="GO" id="GO:0005886">
    <property type="term" value="C:plasma membrane"/>
    <property type="evidence" value="ECO:0007669"/>
    <property type="project" value="UniProtKB-SubCell"/>
</dbReference>
<organism evidence="15 16">
    <name type="scientific">Brevundimonas alba</name>
    <dbReference type="NCBI Taxonomy" id="74314"/>
    <lineage>
        <taxon>Bacteria</taxon>
        <taxon>Pseudomonadati</taxon>
        <taxon>Pseudomonadota</taxon>
        <taxon>Alphaproteobacteria</taxon>
        <taxon>Caulobacterales</taxon>
        <taxon>Caulobacteraceae</taxon>
        <taxon>Brevundimonas</taxon>
    </lineage>
</organism>
<evidence type="ECO:0000256" key="6">
    <source>
        <dbReference type="ARBA" id="ARBA00022692"/>
    </source>
</evidence>
<dbReference type="InterPro" id="IPR052168">
    <property type="entry name" value="Cytochrome_b561_oxidase"/>
</dbReference>
<sequence length="183" mass="20466">MAEPRNRYSTVSLILHWLIAALVLAQVLLISAHEATDGPLSREFVTIHKSVGLSLLLLTLFRIGWRVANPAIPLPAETPRWQKLAARATHVGFYVMLLAMPLLGWAASSAAGREIVWFGLFDWPLLPVGGGRDVARDLMDLHEDGAKILYVLIFLHVVGALKHHFIDRDNVLHRMIPLIPRRP</sequence>
<keyword evidence="9 13" id="KW-1133">Transmembrane helix</keyword>
<evidence type="ECO:0000256" key="3">
    <source>
        <dbReference type="ARBA" id="ARBA00022448"/>
    </source>
</evidence>
<evidence type="ECO:0000256" key="7">
    <source>
        <dbReference type="ARBA" id="ARBA00022723"/>
    </source>
</evidence>
<dbReference type="PANTHER" id="PTHR30529">
    <property type="entry name" value="CYTOCHROME B561"/>
    <property type="match status" value="1"/>
</dbReference>
<dbReference type="AlphaFoldDB" id="A0A7X6BPG0"/>
<dbReference type="RefSeq" id="WP_168047822.1">
    <property type="nucleotide sequence ID" value="NZ_JAATJM010000002.1"/>
</dbReference>
<evidence type="ECO:0000256" key="11">
    <source>
        <dbReference type="ARBA" id="ARBA00023136"/>
    </source>
</evidence>
<dbReference type="GO" id="GO:0046872">
    <property type="term" value="F:metal ion binding"/>
    <property type="evidence" value="ECO:0007669"/>
    <property type="project" value="UniProtKB-KW"/>
</dbReference>
<keyword evidence="16" id="KW-1185">Reference proteome</keyword>
<evidence type="ECO:0000256" key="5">
    <source>
        <dbReference type="ARBA" id="ARBA00022617"/>
    </source>
</evidence>
<dbReference type="SUPFAM" id="SSF81342">
    <property type="entry name" value="Transmembrane di-heme cytochromes"/>
    <property type="match status" value="1"/>
</dbReference>
<keyword evidence="7" id="KW-0479">Metal-binding</keyword>
<keyword evidence="6 13" id="KW-0812">Transmembrane</keyword>
<accession>A0A7X6BPG0</accession>
<dbReference type="GO" id="GO:0022904">
    <property type="term" value="P:respiratory electron transport chain"/>
    <property type="evidence" value="ECO:0007669"/>
    <property type="project" value="InterPro"/>
</dbReference>
<evidence type="ECO:0000256" key="9">
    <source>
        <dbReference type="ARBA" id="ARBA00022989"/>
    </source>
</evidence>
<dbReference type="InterPro" id="IPR011577">
    <property type="entry name" value="Cyt_b561_bac/Ni-Hgenase"/>
</dbReference>
<comment type="subcellular location">
    <subcellularLocation>
        <location evidence="2">Cell membrane</location>
        <topology evidence="2">Multi-pass membrane protein</topology>
    </subcellularLocation>
</comment>